<feature type="transmembrane region" description="Helical" evidence="1">
    <location>
        <begin position="410"/>
        <end position="432"/>
    </location>
</feature>
<evidence type="ECO:0008006" key="3">
    <source>
        <dbReference type="Google" id="ProtNLM"/>
    </source>
</evidence>
<feature type="transmembrane region" description="Helical" evidence="1">
    <location>
        <begin position="341"/>
        <end position="369"/>
    </location>
</feature>
<keyword evidence="1" id="KW-1133">Transmembrane helix</keyword>
<feature type="transmembrane region" description="Helical" evidence="1">
    <location>
        <begin position="444"/>
        <end position="464"/>
    </location>
</feature>
<dbReference type="GO" id="GO:0006811">
    <property type="term" value="P:monoatomic ion transport"/>
    <property type="evidence" value="ECO:0007669"/>
    <property type="project" value="InterPro"/>
</dbReference>
<dbReference type="InterPro" id="IPR036719">
    <property type="entry name" value="Neuro-gated_channel_TM_sf"/>
</dbReference>
<accession>A0A7S2HEW8</accession>
<keyword evidence="1" id="KW-0472">Membrane</keyword>
<dbReference type="SUPFAM" id="SSF90112">
    <property type="entry name" value="Neurotransmitter-gated ion-channel transmembrane pore"/>
    <property type="match status" value="1"/>
</dbReference>
<dbReference type="InterPro" id="IPR038050">
    <property type="entry name" value="Neuro_actylchol_rec"/>
</dbReference>
<sequence length="487" mass="54049">MAPWGYEQTLGDSFTEAEEEAQAGFIHESNLTDSLTNEVCGHQGVGCDILWRTCQLVPDVPCRQRVWIDREKMDVLERVLTKEQHFGRGRPAVGIDISVQSVEAIDLVNLFWTGKVRLTVLAPAAVVAHSLSGEGGLGDAAREAMLEVSRASPSEEAMSRALELIHQDVETYRAGGNRTRHEFKPIPDMSPAEGLMRFVNIGVINWCRDPDSDVKYPLISGDTSFSWSKKDPCGMCLTATWTIESRWRNRPSLRAFPFDVNSLCAIFWVKSWNAVQIADLRRGNHGLGADFQEFNILDFRGSSEPLGGWRPYVCESNVVPNSSRRGEQVVYARFWVQRKAFFFITAVILPTAVLAYMGGAAILIAQGGAPNGIVGGSESPLSFLAGLMLTMMAMKFSYTDSLPKLGYLTMLDWYILGSFTMLWVAALLVMSFTEEELSAFDASRVYSCGCSALNVAYFCMAFYLHRVHIERTPRLSFTAGHTSVAPK</sequence>
<reference evidence="2" key="1">
    <citation type="submission" date="2021-01" db="EMBL/GenBank/DDBJ databases">
        <authorList>
            <person name="Corre E."/>
            <person name="Pelletier E."/>
            <person name="Niang G."/>
            <person name="Scheremetjew M."/>
            <person name="Finn R."/>
            <person name="Kale V."/>
            <person name="Holt S."/>
            <person name="Cochrane G."/>
            <person name="Meng A."/>
            <person name="Brown T."/>
            <person name="Cohen L."/>
        </authorList>
    </citation>
    <scope>NUCLEOTIDE SEQUENCE</scope>
    <source>
        <strain evidence="2">RCC3387</strain>
    </source>
</reference>
<evidence type="ECO:0000313" key="2">
    <source>
        <dbReference type="EMBL" id="CAD9488694.1"/>
    </source>
</evidence>
<organism evidence="2">
    <name type="scientific">Zooxanthella nutricula</name>
    <dbReference type="NCBI Taxonomy" id="1333877"/>
    <lineage>
        <taxon>Eukaryota</taxon>
        <taxon>Sar</taxon>
        <taxon>Alveolata</taxon>
        <taxon>Dinophyceae</taxon>
        <taxon>Peridiniales</taxon>
        <taxon>Peridiniales incertae sedis</taxon>
        <taxon>Zooxanthella</taxon>
    </lineage>
</organism>
<proteinExistence type="predicted"/>
<dbReference type="GO" id="GO:0016020">
    <property type="term" value="C:membrane"/>
    <property type="evidence" value="ECO:0007669"/>
    <property type="project" value="InterPro"/>
</dbReference>
<gene>
    <name evidence="2" type="ORF">BRAN1462_LOCUS1922</name>
</gene>
<protein>
    <recommendedName>
        <fullName evidence="3">Neurotransmitter-gated ion-channel ligand-binding domain-containing protein</fullName>
    </recommendedName>
</protein>
<feature type="transmembrane region" description="Helical" evidence="1">
    <location>
        <begin position="381"/>
        <end position="398"/>
    </location>
</feature>
<name>A0A7S2HEW8_9DINO</name>
<dbReference type="AlphaFoldDB" id="A0A7S2HEW8"/>
<dbReference type="EMBL" id="HBGW01002935">
    <property type="protein sequence ID" value="CAD9488694.1"/>
    <property type="molecule type" value="Transcribed_RNA"/>
</dbReference>
<evidence type="ECO:0000256" key="1">
    <source>
        <dbReference type="SAM" id="Phobius"/>
    </source>
</evidence>
<keyword evidence="1" id="KW-0812">Transmembrane</keyword>
<dbReference type="Gene3D" id="1.20.58.390">
    <property type="entry name" value="Neurotransmitter-gated ion-channel transmembrane domain"/>
    <property type="match status" value="1"/>
</dbReference>